<evidence type="ECO:0000256" key="4">
    <source>
        <dbReference type="ARBA" id="ARBA00023136"/>
    </source>
</evidence>
<accession>A0A2B7Y020</accession>
<dbReference type="SUPFAM" id="SSF161084">
    <property type="entry name" value="MAPEG domain-like"/>
    <property type="match status" value="1"/>
</dbReference>
<keyword evidence="7" id="KW-1185">Reference proteome</keyword>
<reference evidence="6 7" key="1">
    <citation type="submission" date="2017-10" db="EMBL/GenBank/DDBJ databases">
        <title>Comparative genomics in systemic dimorphic fungi from Ajellomycetaceae.</title>
        <authorList>
            <person name="Munoz J.F."/>
            <person name="Mcewen J.G."/>
            <person name="Clay O.K."/>
            <person name="Cuomo C.A."/>
        </authorList>
    </citation>
    <scope>NUCLEOTIDE SEQUENCE [LARGE SCALE GENOMIC DNA]</scope>
    <source>
        <strain evidence="6 7">UAMH7299</strain>
    </source>
</reference>
<dbReference type="PANTHER" id="PTHR35371:SF1">
    <property type="entry name" value="BLR7753 PROTEIN"/>
    <property type="match status" value="1"/>
</dbReference>
<sequence length="151" mass="16483">MQSTNNWSIHSIAGAYALALAPHGYYYVKMMASAKGNASNLLPRENLNNLKAHISSEVWNKLSRARGAHLNALEGLPLFAAAMLVGNIAKLPSSDLNLIAAEYLGARVLYTALYMGARSEFMSYIRTGVWAWSIALPIWGLIKAGRVFQGE</sequence>
<evidence type="ECO:0000256" key="5">
    <source>
        <dbReference type="SAM" id="Phobius"/>
    </source>
</evidence>
<keyword evidence="3 5" id="KW-1133">Transmembrane helix</keyword>
<organism evidence="6 7">
    <name type="scientific">Polytolypa hystricis (strain UAMH7299)</name>
    <dbReference type="NCBI Taxonomy" id="1447883"/>
    <lineage>
        <taxon>Eukaryota</taxon>
        <taxon>Fungi</taxon>
        <taxon>Dikarya</taxon>
        <taxon>Ascomycota</taxon>
        <taxon>Pezizomycotina</taxon>
        <taxon>Eurotiomycetes</taxon>
        <taxon>Eurotiomycetidae</taxon>
        <taxon>Onygenales</taxon>
        <taxon>Onygenales incertae sedis</taxon>
        <taxon>Polytolypa</taxon>
    </lineage>
</organism>
<dbReference type="AlphaFoldDB" id="A0A2B7Y020"/>
<proteinExistence type="predicted"/>
<dbReference type="PANTHER" id="PTHR35371">
    <property type="entry name" value="INNER MEMBRANE PROTEIN"/>
    <property type="match status" value="1"/>
</dbReference>
<dbReference type="InterPro" id="IPR001129">
    <property type="entry name" value="Membr-assoc_MAPEG"/>
</dbReference>
<comment type="caution">
    <text evidence="6">The sequence shown here is derived from an EMBL/GenBank/DDBJ whole genome shotgun (WGS) entry which is preliminary data.</text>
</comment>
<gene>
    <name evidence="6" type="ORF">AJ80_05865</name>
</gene>
<keyword evidence="2 5" id="KW-0812">Transmembrane</keyword>
<protein>
    <recommendedName>
        <fullName evidence="8">MAPEG family protein</fullName>
    </recommendedName>
</protein>
<evidence type="ECO:0000256" key="2">
    <source>
        <dbReference type="ARBA" id="ARBA00022692"/>
    </source>
</evidence>
<dbReference type="EMBL" id="PDNA01000092">
    <property type="protein sequence ID" value="PGH14545.1"/>
    <property type="molecule type" value="Genomic_DNA"/>
</dbReference>
<name>A0A2B7Y020_POLH7</name>
<dbReference type="InterPro" id="IPR023352">
    <property type="entry name" value="MAPEG-like_dom_sf"/>
</dbReference>
<dbReference type="Proteomes" id="UP000224634">
    <property type="component" value="Unassembled WGS sequence"/>
</dbReference>
<dbReference type="GO" id="GO:0016020">
    <property type="term" value="C:membrane"/>
    <property type="evidence" value="ECO:0007669"/>
    <property type="project" value="UniProtKB-SubCell"/>
</dbReference>
<feature type="transmembrane region" description="Helical" evidence="5">
    <location>
        <begin position="6"/>
        <end position="28"/>
    </location>
</feature>
<evidence type="ECO:0000313" key="6">
    <source>
        <dbReference type="EMBL" id="PGH14545.1"/>
    </source>
</evidence>
<keyword evidence="4 5" id="KW-0472">Membrane</keyword>
<comment type="subcellular location">
    <subcellularLocation>
        <location evidence="1">Membrane</location>
    </subcellularLocation>
</comment>
<evidence type="ECO:0000313" key="7">
    <source>
        <dbReference type="Proteomes" id="UP000224634"/>
    </source>
</evidence>
<dbReference type="Pfam" id="PF01124">
    <property type="entry name" value="MAPEG"/>
    <property type="match status" value="1"/>
</dbReference>
<dbReference type="OrthoDB" id="2122304at2759"/>
<evidence type="ECO:0008006" key="8">
    <source>
        <dbReference type="Google" id="ProtNLM"/>
    </source>
</evidence>
<dbReference type="Gene3D" id="1.20.120.550">
    <property type="entry name" value="Membrane associated eicosanoid/glutathione metabolism-like domain"/>
    <property type="match status" value="1"/>
</dbReference>
<evidence type="ECO:0000256" key="3">
    <source>
        <dbReference type="ARBA" id="ARBA00022989"/>
    </source>
</evidence>
<evidence type="ECO:0000256" key="1">
    <source>
        <dbReference type="ARBA" id="ARBA00004370"/>
    </source>
</evidence>